<evidence type="ECO:0000256" key="1">
    <source>
        <dbReference type="SAM" id="Phobius"/>
    </source>
</evidence>
<organism evidence="2 3">
    <name type="scientific">Klugiella xanthotipulae</name>
    <dbReference type="NCBI Taxonomy" id="244735"/>
    <lineage>
        <taxon>Bacteria</taxon>
        <taxon>Bacillati</taxon>
        <taxon>Actinomycetota</taxon>
        <taxon>Actinomycetes</taxon>
        <taxon>Micrococcales</taxon>
        <taxon>Microbacteriaceae</taxon>
        <taxon>Klugiella</taxon>
    </lineage>
</organism>
<keyword evidence="1" id="KW-1133">Transmembrane helix</keyword>
<feature type="transmembrane region" description="Helical" evidence="1">
    <location>
        <begin position="59"/>
        <end position="82"/>
    </location>
</feature>
<protein>
    <submittedName>
        <fullName evidence="2">Uncharacterized protein</fullName>
    </submittedName>
</protein>
<keyword evidence="3" id="KW-1185">Reference proteome</keyword>
<reference evidence="2 3" key="1">
    <citation type="submission" date="2019-06" db="EMBL/GenBank/DDBJ databases">
        <title>Sequencing the genomes of 1000 actinobacteria strains.</title>
        <authorList>
            <person name="Klenk H.-P."/>
        </authorList>
    </citation>
    <scope>NUCLEOTIDE SEQUENCE [LARGE SCALE GENOMIC DNA]</scope>
    <source>
        <strain evidence="2 3">DSM 18031</strain>
    </source>
</reference>
<proteinExistence type="predicted"/>
<name>A0A543I4H6_9MICO</name>
<feature type="transmembrane region" description="Helical" evidence="1">
    <location>
        <begin position="27"/>
        <end position="47"/>
    </location>
</feature>
<gene>
    <name evidence="2" type="ORF">FB466_0289</name>
</gene>
<dbReference type="RefSeq" id="WP_141915256.1">
    <property type="nucleotide sequence ID" value="NZ_BAAAYS010000013.1"/>
</dbReference>
<dbReference type="AlphaFoldDB" id="A0A543I4H6"/>
<accession>A0A543I4H6</accession>
<keyword evidence="1" id="KW-0812">Transmembrane</keyword>
<evidence type="ECO:0000313" key="3">
    <source>
        <dbReference type="Proteomes" id="UP000318331"/>
    </source>
</evidence>
<comment type="caution">
    <text evidence="2">The sequence shown here is derived from an EMBL/GenBank/DDBJ whole genome shotgun (WGS) entry which is preliminary data.</text>
</comment>
<keyword evidence="1" id="KW-0472">Membrane</keyword>
<evidence type="ECO:0000313" key="2">
    <source>
        <dbReference type="EMBL" id="TQM65485.1"/>
    </source>
</evidence>
<sequence>MTHSTHTGTAGAGSGTSPLLTWLGRRWLGILIALAIIIVIVQNIGVVQAVPVTVFWMSFALPLWIVLAIFGAAGLITGLVLARNRARRRG</sequence>
<dbReference type="Proteomes" id="UP000318331">
    <property type="component" value="Unassembled WGS sequence"/>
</dbReference>
<dbReference type="EMBL" id="VFPN01000001">
    <property type="protein sequence ID" value="TQM65485.1"/>
    <property type="molecule type" value="Genomic_DNA"/>
</dbReference>